<gene>
    <name evidence="1" type="ORF">NBR_LOCUS12358</name>
</gene>
<sequence length="113" mass="12583">MFPYDFAFSAGSNDNEWIENPVFTLDVSPPVGWTFFPAISSDNYPIWYFVGQSNLSTEAKQRATAEIESSMLSALTAADMPAYGVVITHDYTPVQKLSLNFNARFIGEITITK</sequence>
<dbReference type="OMA" id="ITNDYAP"/>
<dbReference type="Proteomes" id="UP000271162">
    <property type="component" value="Unassembled WGS sequence"/>
</dbReference>
<evidence type="ECO:0000313" key="2">
    <source>
        <dbReference type="Proteomes" id="UP000271162"/>
    </source>
</evidence>
<organism evidence="3">
    <name type="scientific">Nippostrongylus brasiliensis</name>
    <name type="common">Rat hookworm</name>
    <dbReference type="NCBI Taxonomy" id="27835"/>
    <lineage>
        <taxon>Eukaryota</taxon>
        <taxon>Metazoa</taxon>
        <taxon>Ecdysozoa</taxon>
        <taxon>Nematoda</taxon>
        <taxon>Chromadorea</taxon>
        <taxon>Rhabditida</taxon>
        <taxon>Rhabditina</taxon>
        <taxon>Rhabditomorpha</taxon>
        <taxon>Strongyloidea</taxon>
        <taxon>Heligmosomidae</taxon>
        <taxon>Nippostrongylus</taxon>
    </lineage>
</organism>
<dbReference type="AlphaFoldDB" id="A0A0N4Y837"/>
<keyword evidence="2" id="KW-1185">Reference proteome</keyword>
<proteinExistence type="predicted"/>
<name>A0A0N4Y837_NIPBR</name>
<dbReference type="WBParaSite" id="NBR_0001235701-mRNA-1">
    <property type="protein sequence ID" value="NBR_0001235701-mRNA-1"/>
    <property type="gene ID" value="NBR_0001235701"/>
</dbReference>
<evidence type="ECO:0000313" key="1">
    <source>
        <dbReference type="EMBL" id="VDL75947.1"/>
    </source>
</evidence>
<accession>A0A0N4Y837</accession>
<dbReference type="EMBL" id="UYSL01020733">
    <property type="protein sequence ID" value="VDL75947.1"/>
    <property type="molecule type" value="Genomic_DNA"/>
</dbReference>
<reference evidence="3" key="1">
    <citation type="submission" date="2017-02" db="UniProtKB">
        <authorList>
            <consortium name="WormBaseParasite"/>
        </authorList>
    </citation>
    <scope>IDENTIFICATION</scope>
</reference>
<protein>
    <submittedName>
        <fullName evidence="3">DUF3168 domain-containing protein</fullName>
    </submittedName>
</protein>
<evidence type="ECO:0000313" key="3">
    <source>
        <dbReference type="WBParaSite" id="NBR_0001235701-mRNA-1"/>
    </source>
</evidence>
<reference evidence="1 2" key="2">
    <citation type="submission" date="2018-11" db="EMBL/GenBank/DDBJ databases">
        <authorList>
            <consortium name="Pathogen Informatics"/>
        </authorList>
    </citation>
    <scope>NUCLEOTIDE SEQUENCE [LARGE SCALE GENOMIC DNA]</scope>
</reference>